<dbReference type="Pfam" id="PF02254">
    <property type="entry name" value="TrkA_N"/>
    <property type="match status" value="1"/>
</dbReference>
<keyword evidence="3" id="KW-0813">Transport</keyword>
<evidence type="ECO:0000256" key="3">
    <source>
        <dbReference type="ARBA" id="ARBA00022448"/>
    </source>
</evidence>
<dbReference type="InterPro" id="IPR038770">
    <property type="entry name" value="Na+/solute_symporter_sf"/>
</dbReference>
<dbReference type="GO" id="GO:0006813">
    <property type="term" value="P:potassium ion transport"/>
    <property type="evidence" value="ECO:0007669"/>
    <property type="project" value="InterPro"/>
</dbReference>
<protein>
    <recommendedName>
        <fullName evidence="8">RCK N-terminal domain-containing protein</fullName>
    </recommendedName>
</protein>
<evidence type="ECO:0000256" key="1">
    <source>
        <dbReference type="ARBA" id="ARBA00004141"/>
    </source>
</evidence>
<dbReference type="Gene3D" id="1.20.1530.20">
    <property type="match status" value="1"/>
</dbReference>
<evidence type="ECO:0000256" key="6">
    <source>
        <dbReference type="ARBA" id="ARBA00023136"/>
    </source>
</evidence>
<keyword evidence="5 7" id="KW-1133">Transmembrane helix</keyword>
<dbReference type="Pfam" id="PF00999">
    <property type="entry name" value="Na_H_Exchanger"/>
    <property type="match status" value="1"/>
</dbReference>
<dbReference type="PROSITE" id="PS51201">
    <property type="entry name" value="RCK_N"/>
    <property type="match status" value="1"/>
</dbReference>
<dbReference type="InterPro" id="IPR036291">
    <property type="entry name" value="NAD(P)-bd_dom_sf"/>
</dbReference>
<dbReference type="Gene3D" id="3.40.50.720">
    <property type="entry name" value="NAD(P)-binding Rossmann-like Domain"/>
    <property type="match status" value="1"/>
</dbReference>
<evidence type="ECO:0000259" key="8">
    <source>
        <dbReference type="PROSITE" id="PS51201"/>
    </source>
</evidence>
<feature type="transmembrane region" description="Helical" evidence="7">
    <location>
        <begin position="274"/>
        <end position="292"/>
    </location>
</feature>
<organism evidence="9 10">
    <name type="scientific">Candidatus Roizmanbacteria bacterium CG09_land_8_20_14_0_10_41_9</name>
    <dbReference type="NCBI Taxonomy" id="1974850"/>
    <lineage>
        <taxon>Bacteria</taxon>
        <taxon>Candidatus Roizmaniibacteriota</taxon>
    </lineage>
</organism>
<proteinExistence type="inferred from homology"/>
<dbReference type="GO" id="GO:1902600">
    <property type="term" value="P:proton transmembrane transport"/>
    <property type="evidence" value="ECO:0007669"/>
    <property type="project" value="InterPro"/>
</dbReference>
<dbReference type="GO" id="GO:0016020">
    <property type="term" value="C:membrane"/>
    <property type="evidence" value="ECO:0007669"/>
    <property type="project" value="UniProtKB-SubCell"/>
</dbReference>
<reference evidence="10" key="1">
    <citation type="submission" date="2017-09" db="EMBL/GenBank/DDBJ databases">
        <title>Depth-based differentiation of microbial function through sediment-hosted aquifers and enrichment of novel symbionts in the deep terrestrial subsurface.</title>
        <authorList>
            <person name="Probst A.J."/>
            <person name="Ladd B."/>
            <person name="Jarett J.K."/>
            <person name="Geller-Mcgrath D.E."/>
            <person name="Sieber C.M.K."/>
            <person name="Emerson J.B."/>
            <person name="Anantharaman K."/>
            <person name="Thomas B.C."/>
            <person name="Malmstrom R."/>
            <person name="Stieglmeier M."/>
            <person name="Klingl A."/>
            <person name="Woyke T."/>
            <person name="Ryan C.M."/>
            <person name="Banfield J.F."/>
        </authorList>
    </citation>
    <scope>NUCLEOTIDE SEQUENCE [LARGE SCALE GENOMIC DNA]</scope>
</reference>
<dbReference type="EMBL" id="PEZG01000042">
    <property type="protein sequence ID" value="PIS15770.1"/>
    <property type="molecule type" value="Genomic_DNA"/>
</dbReference>
<feature type="transmembrane region" description="Helical" evidence="7">
    <location>
        <begin position="224"/>
        <end position="254"/>
    </location>
</feature>
<keyword evidence="4 7" id="KW-0812">Transmembrane</keyword>
<evidence type="ECO:0000256" key="2">
    <source>
        <dbReference type="ARBA" id="ARBA00005551"/>
    </source>
</evidence>
<keyword evidence="6 7" id="KW-0472">Membrane</keyword>
<accession>A0A2H0WSY1</accession>
<feature type="transmembrane region" description="Helical" evidence="7">
    <location>
        <begin position="145"/>
        <end position="169"/>
    </location>
</feature>
<evidence type="ECO:0000256" key="7">
    <source>
        <dbReference type="SAM" id="Phobius"/>
    </source>
</evidence>
<dbReference type="PANTHER" id="PTHR42751">
    <property type="entry name" value="SODIUM/HYDROGEN EXCHANGER FAMILY/TRKA DOMAIN PROTEIN"/>
    <property type="match status" value="1"/>
</dbReference>
<feature type="domain" description="RCK N-terminal" evidence="8">
    <location>
        <begin position="420"/>
        <end position="540"/>
    </location>
</feature>
<feature type="transmembrane region" description="Helical" evidence="7">
    <location>
        <begin position="87"/>
        <end position="106"/>
    </location>
</feature>
<dbReference type="InterPro" id="IPR006153">
    <property type="entry name" value="Cation/H_exchanger_TM"/>
</dbReference>
<feature type="transmembrane region" description="Helical" evidence="7">
    <location>
        <begin position="31"/>
        <end position="48"/>
    </location>
</feature>
<feature type="transmembrane region" description="Helical" evidence="7">
    <location>
        <begin position="359"/>
        <end position="378"/>
    </location>
</feature>
<evidence type="ECO:0000256" key="5">
    <source>
        <dbReference type="ARBA" id="ARBA00022989"/>
    </source>
</evidence>
<name>A0A2H0WSY1_9BACT</name>
<comment type="similarity">
    <text evidence="2">Belongs to the monovalent cation:proton antiporter 2 (CPA2) transporter (TC 2.A.37) family.</text>
</comment>
<dbReference type="PANTHER" id="PTHR42751:SF6">
    <property type="entry name" value="CONSERVED INTEGRAL MEMBRANE TRANSPORT PROTEIN-RELATED"/>
    <property type="match status" value="1"/>
</dbReference>
<comment type="caution">
    <text evidence="9">The sequence shown here is derived from an EMBL/GenBank/DDBJ whole genome shotgun (WGS) entry which is preliminary data.</text>
</comment>
<feature type="transmembrane region" description="Helical" evidence="7">
    <location>
        <begin position="6"/>
        <end position="24"/>
    </location>
</feature>
<feature type="transmembrane region" description="Helical" evidence="7">
    <location>
        <begin position="181"/>
        <end position="203"/>
    </location>
</feature>
<feature type="transmembrane region" description="Helical" evidence="7">
    <location>
        <begin position="60"/>
        <end position="78"/>
    </location>
</feature>
<evidence type="ECO:0000313" key="10">
    <source>
        <dbReference type="Proteomes" id="UP000231198"/>
    </source>
</evidence>
<dbReference type="AlphaFoldDB" id="A0A2H0WSY1"/>
<feature type="transmembrane region" description="Helical" evidence="7">
    <location>
        <begin position="112"/>
        <end position="133"/>
    </location>
</feature>
<dbReference type="Proteomes" id="UP000231198">
    <property type="component" value="Unassembled WGS sequence"/>
</dbReference>
<dbReference type="InterPro" id="IPR003148">
    <property type="entry name" value="RCK_N"/>
</dbReference>
<evidence type="ECO:0000256" key="4">
    <source>
        <dbReference type="ARBA" id="ARBA00022692"/>
    </source>
</evidence>
<dbReference type="GO" id="GO:0015297">
    <property type="term" value="F:antiporter activity"/>
    <property type="evidence" value="ECO:0007669"/>
    <property type="project" value="InterPro"/>
</dbReference>
<comment type="subcellular location">
    <subcellularLocation>
        <location evidence="1">Membrane</location>
        <topology evidence="1">Multi-pass membrane protein</topology>
    </subcellularLocation>
</comment>
<evidence type="ECO:0000313" key="9">
    <source>
        <dbReference type="EMBL" id="PIS15770.1"/>
    </source>
</evidence>
<dbReference type="SUPFAM" id="SSF51735">
    <property type="entry name" value="NAD(P)-binding Rossmann-fold domains"/>
    <property type="match status" value="1"/>
</dbReference>
<gene>
    <name evidence="9" type="ORF">COT62_01890</name>
</gene>
<sequence length="575" mass="64991">MVDIPVSTILNYFLFLLFPFLFGLGAKKLKISPIVGYIIGGLFLGNFFEGFFSKEVINHFAYFGIIILLFTIGLEMNFARILAVKKFIIFGGTLQIICSIIFIWIVSLFFKFTLLQSFLIGIALSSSSTTLVAKIIQDRGEENSFIGEIALGILMFQDIAFIPFLILFSSITSQSTSFSQVALKILVSVITSICILLVLFYIGKSVIPRMLDRVARVSRELLNVFLIVFIFFITFLSLALHIPILIGVFVAGILVAQSVEHQHIFCEMRPFRDVLAVVFFVFIGMNIKIPLIQTVIPSIFLFTFLVIFGKALIILLIFLCFRFHSKTSFSLATYLFQIDEDAFILMSVMVANKVISPEGYLFIITSVLISLVITPLWIQHKDGSYVFIRNMIKKTLPFLDRFISHSLDRDSSPIDVLNIKNHIVICGYGRIGSHIGRVLLISNIPFVAIDYNFHTVEKAKKEGVNIIYGDPSDVDILDYAQVEDARVLIMAVPDRNAQEMIILNAKKLNPNIFTISRVHKKLDHLRMRDLGVDMLIQPEIEASVSIIKKVLLLYHVPKEEIIGRIRGLKLEHGLV</sequence>
<feature type="transmembrane region" description="Helical" evidence="7">
    <location>
        <begin position="299"/>
        <end position="324"/>
    </location>
</feature>